<gene>
    <name evidence="1" type="ORF">GCM10009821_01600</name>
</gene>
<dbReference type="SFLD" id="SFLDS00003">
    <property type="entry name" value="Haloacid_Dehalogenase"/>
    <property type="match status" value="1"/>
</dbReference>
<organism evidence="1 2">
    <name type="scientific">Aeromicrobium halocynthiae</name>
    <dbReference type="NCBI Taxonomy" id="560557"/>
    <lineage>
        <taxon>Bacteria</taxon>
        <taxon>Bacillati</taxon>
        <taxon>Actinomycetota</taxon>
        <taxon>Actinomycetes</taxon>
        <taxon>Propionibacteriales</taxon>
        <taxon>Nocardioidaceae</taxon>
        <taxon>Aeromicrobium</taxon>
    </lineage>
</organism>
<dbReference type="NCBIfam" id="TIGR01509">
    <property type="entry name" value="HAD-SF-IA-v3"/>
    <property type="match status" value="1"/>
</dbReference>
<accession>A0ABN2VQN7</accession>
<name>A0ABN2VQN7_9ACTN</name>
<dbReference type="CDD" id="cd07505">
    <property type="entry name" value="HAD_BPGM-like"/>
    <property type="match status" value="1"/>
</dbReference>
<evidence type="ECO:0000313" key="2">
    <source>
        <dbReference type="Proteomes" id="UP001501480"/>
    </source>
</evidence>
<proteinExistence type="predicted"/>
<dbReference type="Proteomes" id="UP001501480">
    <property type="component" value="Unassembled WGS sequence"/>
</dbReference>
<keyword evidence="2" id="KW-1185">Reference proteome</keyword>
<dbReference type="SFLD" id="SFLDG01129">
    <property type="entry name" value="C1.5:_HAD__Beta-PGM__Phosphata"/>
    <property type="match status" value="1"/>
</dbReference>
<dbReference type="Pfam" id="PF00702">
    <property type="entry name" value="Hydrolase"/>
    <property type="match status" value="1"/>
</dbReference>
<dbReference type="PANTHER" id="PTHR18901:SF38">
    <property type="entry name" value="PSEUDOURIDINE-5'-PHOSPHATASE"/>
    <property type="match status" value="1"/>
</dbReference>
<protein>
    <submittedName>
        <fullName evidence="1">HAD family phosphatase</fullName>
    </submittedName>
</protein>
<dbReference type="PANTHER" id="PTHR18901">
    <property type="entry name" value="2-DEOXYGLUCOSE-6-PHOSPHATE PHOSPHATASE 2"/>
    <property type="match status" value="1"/>
</dbReference>
<dbReference type="InterPro" id="IPR036412">
    <property type="entry name" value="HAD-like_sf"/>
</dbReference>
<dbReference type="InterPro" id="IPR023198">
    <property type="entry name" value="PGP-like_dom2"/>
</dbReference>
<dbReference type="InterPro" id="IPR006439">
    <property type="entry name" value="HAD-SF_hydro_IA"/>
</dbReference>
<reference evidence="1 2" key="1">
    <citation type="journal article" date="2019" name="Int. J. Syst. Evol. Microbiol.">
        <title>The Global Catalogue of Microorganisms (GCM) 10K type strain sequencing project: providing services to taxonomists for standard genome sequencing and annotation.</title>
        <authorList>
            <consortium name="The Broad Institute Genomics Platform"/>
            <consortium name="The Broad Institute Genome Sequencing Center for Infectious Disease"/>
            <person name="Wu L."/>
            <person name="Ma J."/>
        </authorList>
    </citation>
    <scope>NUCLEOTIDE SEQUENCE [LARGE SCALE GENOMIC DNA]</scope>
    <source>
        <strain evidence="1 2">JCM 15749</strain>
    </source>
</reference>
<dbReference type="Gene3D" id="3.40.50.1000">
    <property type="entry name" value="HAD superfamily/HAD-like"/>
    <property type="match status" value="1"/>
</dbReference>
<dbReference type="SUPFAM" id="SSF56784">
    <property type="entry name" value="HAD-like"/>
    <property type="match status" value="1"/>
</dbReference>
<dbReference type="Gene3D" id="1.10.150.240">
    <property type="entry name" value="Putative phosphatase, domain 2"/>
    <property type="match status" value="1"/>
</dbReference>
<sequence length="221" mass="23576">MSTPAAVLWDLDGTLVDTEPLWMAEEAAVAAEHGVEWTEQDGLELVGNALLDSGRILQRKLSSPLTPEEIVDRLVVRLADSLRGDIPWRPGLPALVEEVATAGIPQALVTMSYAQIAAPVAEVLPFDAVVTGDVVARGKPDPEPYLEAARRLGVDPRDCLAVEDSPTGAASANAAGCVVLVVPHLVAVPLTPRRVVRKGLEVLDATELFDLWASRSADRLR</sequence>
<dbReference type="RefSeq" id="WP_344323145.1">
    <property type="nucleotide sequence ID" value="NZ_BAAAPY010000001.1"/>
</dbReference>
<dbReference type="InterPro" id="IPR023214">
    <property type="entry name" value="HAD_sf"/>
</dbReference>
<dbReference type="EMBL" id="BAAAPY010000001">
    <property type="protein sequence ID" value="GAA2069103.1"/>
    <property type="molecule type" value="Genomic_DNA"/>
</dbReference>
<evidence type="ECO:0000313" key="1">
    <source>
        <dbReference type="EMBL" id="GAA2069103.1"/>
    </source>
</evidence>
<comment type="caution">
    <text evidence="1">The sequence shown here is derived from an EMBL/GenBank/DDBJ whole genome shotgun (WGS) entry which is preliminary data.</text>
</comment>